<evidence type="ECO:0000256" key="4">
    <source>
        <dbReference type="ARBA" id="ARBA00023002"/>
    </source>
</evidence>
<keyword evidence="4" id="KW-0560">Oxidoreductase</keyword>
<evidence type="ECO:0000259" key="6">
    <source>
        <dbReference type="Pfam" id="PF07992"/>
    </source>
</evidence>
<dbReference type="SUPFAM" id="SSF52833">
    <property type="entry name" value="Thioredoxin-like"/>
    <property type="match status" value="2"/>
</dbReference>
<evidence type="ECO:0000256" key="2">
    <source>
        <dbReference type="ARBA" id="ARBA00011738"/>
    </source>
</evidence>
<evidence type="ECO:0000256" key="3">
    <source>
        <dbReference type="ARBA" id="ARBA00022630"/>
    </source>
</evidence>
<dbReference type="EMBL" id="AZGA01000066">
    <property type="protein sequence ID" value="KRM32792.1"/>
    <property type="molecule type" value="Genomic_DNA"/>
</dbReference>
<dbReference type="STRING" id="1423734.FC83_GL000192"/>
<comment type="subunit">
    <text evidence="2">Homodimer.</text>
</comment>
<evidence type="ECO:0000256" key="5">
    <source>
        <dbReference type="SAM" id="MobiDB-lite"/>
    </source>
</evidence>
<dbReference type="InterPro" id="IPR050097">
    <property type="entry name" value="Ferredoxin-NADP_redctase_2"/>
</dbReference>
<evidence type="ECO:0000313" key="8">
    <source>
        <dbReference type="EMBL" id="KRM32792.1"/>
    </source>
</evidence>
<feature type="region of interest" description="Disordered" evidence="5">
    <location>
        <begin position="322"/>
        <end position="349"/>
    </location>
</feature>
<dbReference type="PRINTS" id="PR00368">
    <property type="entry name" value="FADPNR"/>
</dbReference>
<dbReference type="Gene3D" id="3.50.50.60">
    <property type="entry name" value="FAD/NAD(P)-binding domain"/>
    <property type="match status" value="2"/>
</dbReference>
<dbReference type="PATRIC" id="fig|1423734.3.peg.193"/>
<dbReference type="InterPro" id="IPR036249">
    <property type="entry name" value="Thioredoxin-like_sf"/>
</dbReference>
<evidence type="ECO:0000313" key="9">
    <source>
        <dbReference type="Proteomes" id="UP000051236"/>
    </source>
</evidence>
<evidence type="ECO:0000256" key="1">
    <source>
        <dbReference type="ARBA" id="ARBA00001974"/>
    </source>
</evidence>
<dbReference type="InterPro" id="IPR044142">
    <property type="entry name" value="AhpF_NTD_N"/>
</dbReference>
<gene>
    <name evidence="8" type="ORF">FC83_GL000192</name>
</gene>
<dbReference type="InterPro" id="IPR012336">
    <property type="entry name" value="Thioredoxin-like_fold"/>
</dbReference>
<dbReference type="Gene3D" id="3.40.30.80">
    <property type="match status" value="1"/>
</dbReference>
<organism evidence="8 9">
    <name type="scientific">Agrilactobacillus composti DSM 18527 = JCM 14202</name>
    <dbReference type="NCBI Taxonomy" id="1423734"/>
    <lineage>
        <taxon>Bacteria</taxon>
        <taxon>Bacillati</taxon>
        <taxon>Bacillota</taxon>
        <taxon>Bacilli</taxon>
        <taxon>Lactobacillales</taxon>
        <taxon>Lactobacillaceae</taxon>
        <taxon>Agrilactobacillus</taxon>
    </lineage>
</organism>
<dbReference type="Pfam" id="PF13192">
    <property type="entry name" value="Thioredoxin_3"/>
    <property type="match status" value="1"/>
</dbReference>
<dbReference type="Proteomes" id="UP000051236">
    <property type="component" value="Unassembled WGS sequence"/>
</dbReference>
<dbReference type="PANTHER" id="PTHR48105">
    <property type="entry name" value="THIOREDOXIN REDUCTASE 1-RELATED-RELATED"/>
    <property type="match status" value="1"/>
</dbReference>
<sequence length="562" mass="60071">MSDTKQIFDIIIVGAGPAGLSAGIYAGRATLNTLVLEADQVGGQVTTTSVVMNYPAAPQISGTKLMQQMAQQADDFGVTIANDTITGLDLAGDVKVLHGKKQDYRAYSVILATGAKPREVGFPGESEFRGKGIAYCSTCDGELFSGLQVFVVGGGYAAAEEADYLTRYARHVTVLCRADALTCAPLTAAKALNNPKVDIKYHTEVVGVSGQDYLETATFKDTHTGAKTQYKVADGDMTFGMFIYVGTKPATAMFKDQINCNAQGYVLVDAEQKTNVPGVYAAGDVVAKDLRQIITAASDGATAATTAEHYVTALKQKLNIPLHPVKPKPKAAPKDMGQSTQISEASAPEPAHAGAWFSSEIKQQLQPIFARLTDNVTLQLLDDSSTKAQTLLGFAQEFVAMDEHLSLKVTKQYPENVRVPAIQLLNAQGQPTGIQFSGIPSGHELNSLVLAIYNLAGPGQAVDPQLKQRIEQLPQLQIEIGVALTCHFCPDVVAACQHMAVINPKISAEMIDLQEFPAYRKDHHIMSVPATRINDGETIFGSQTLEQLVAACEAQAQVKAEV</sequence>
<dbReference type="SUPFAM" id="SSF51905">
    <property type="entry name" value="FAD/NAD(P)-binding domain"/>
    <property type="match status" value="1"/>
</dbReference>
<keyword evidence="3" id="KW-0285">Flavoprotein</keyword>
<evidence type="ECO:0000259" key="7">
    <source>
        <dbReference type="Pfam" id="PF13192"/>
    </source>
</evidence>
<dbReference type="PRINTS" id="PR00469">
    <property type="entry name" value="PNDRDTASEII"/>
</dbReference>
<dbReference type="eggNOG" id="COG3634">
    <property type="taxonomic scope" value="Bacteria"/>
</dbReference>
<dbReference type="RefSeq" id="WP_035453838.1">
    <property type="nucleotide sequence ID" value="NZ_AZGA01000066.1"/>
</dbReference>
<dbReference type="InterPro" id="IPR036188">
    <property type="entry name" value="FAD/NAD-bd_sf"/>
</dbReference>
<dbReference type="Pfam" id="PF07992">
    <property type="entry name" value="Pyr_redox_2"/>
    <property type="match status" value="1"/>
</dbReference>
<proteinExistence type="predicted"/>
<protein>
    <submittedName>
        <fullName evidence="8">Thioredoxin-disulfide reductase</fullName>
    </submittedName>
</protein>
<dbReference type="OrthoDB" id="9806179at2"/>
<reference evidence="8 9" key="1">
    <citation type="journal article" date="2015" name="Genome Announc.">
        <title>Expanding the biotechnology potential of lactobacilli through comparative genomics of 213 strains and associated genera.</title>
        <authorList>
            <person name="Sun Z."/>
            <person name="Harris H.M."/>
            <person name="McCann A."/>
            <person name="Guo C."/>
            <person name="Argimon S."/>
            <person name="Zhang W."/>
            <person name="Yang X."/>
            <person name="Jeffery I.B."/>
            <person name="Cooney J.C."/>
            <person name="Kagawa T.F."/>
            <person name="Liu W."/>
            <person name="Song Y."/>
            <person name="Salvetti E."/>
            <person name="Wrobel A."/>
            <person name="Rasinkangas P."/>
            <person name="Parkhill J."/>
            <person name="Rea M.C."/>
            <person name="O'Sullivan O."/>
            <person name="Ritari J."/>
            <person name="Douillard F.P."/>
            <person name="Paul Ross R."/>
            <person name="Yang R."/>
            <person name="Briner A.E."/>
            <person name="Felis G.E."/>
            <person name="de Vos W.M."/>
            <person name="Barrangou R."/>
            <person name="Klaenhammer T.R."/>
            <person name="Caufield P.W."/>
            <person name="Cui Y."/>
            <person name="Zhang H."/>
            <person name="O'Toole P.W."/>
        </authorList>
    </citation>
    <scope>NUCLEOTIDE SEQUENCE [LARGE SCALE GENOMIC DNA]</scope>
    <source>
        <strain evidence="8 9">DSM 18527</strain>
    </source>
</reference>
<comment type="caution">
    <text evidence="8">The sequence shown here is derived from an EMBL/GenBank/DDBJ whole genome shotgun (WGS) entry which is preliminary data.</text>
</comment>
<dbReference type="CDD" id="cd02974">
    <property type="entry name" value="AhpF_NTD_N"/>
    <property type="match status" value="1"/>
</dbReference>
<dbReference type="InterPro" id="IPR023753">
    <property type="entry name" value="FAD/NAD-binding_dom"/>
</dbReference>
<comment type="cofactor">
    <cofactor evidence="1">
        <name>FAD</name>
        <dbReference type="ChEBI" id="CHEBI:57692"/>
    </cofactor>
</comment>
<accession>X0QPQ9</accession>
<feature type="domain" description="Thioredoxin-like fold" evidence="7">
    <location>
        <begin position="477"/>
        <end position="547"/>
    </location>
</feature>
<keyword evidence="9" id="KW-1185">Reference proteome</keyword>
<dbReference type="eggNOG" id="COG0492">
    <property type="taxonomic scope" value="Bacteria"/>
</dbReference>
<dbReference type="GO" id="GO:0016491">
    <property type="term" value="F:oxidoreductase activity"/>
    <property type="evidence" value="ECO:0007669"/>
    <property type="project" value="UniProtKB-KW"/>
</dbReference>
<feature type="domain" description="FAD/NAD(P)-binding" evidence="6">
    <location>
        <begin position="8"/>
        <end position="300"/>
    </location>
</feature>
<dbReference type="AlphaFoldDB" id="X0QPQ9"/>
<name>X0QPQ9_9LACO</name>